<dbReference type="NCBIfam" id="TIGR00690">
    <property type="entry name" value="rpoZ"/>
    <property type="match status" value="1"/>
</dbReference>
<dbReference type="SUPFAM" id="SSF63562">
    <property type="entry name" value="RPB6/omega subunit-like"/>
    <property type="match status" value="1"/>
</dbReference>
<evidence type="ECO:0000256" key="7">
    <source>
        <dbReference type="ARBA" id="ARBA00048552"/>
    </source>
</evidence>
<dbReference type="GO" id="GO:0000428">
    <property type="term" value="C:DNA-directed RNA polymerase complex"/>
    <property type="evidence" value="ECO:0007669"/>
    <property type="project" value="UniProtKB-KW"/>
</dbReference>
<dbReference type="GO" id="GO:0006351">
    <property type="term" value="P:DNA-templated transcription"/>
    <property type="evidence" value="ECO:0007669"/>
    <property type="project" value="InterPro"/>
</dbReference>
<evidence type="ECO:0000256" key="5">
    <source>
        <dbReference type="ARBA" id="ARBA00022695"/>
    </source>
</evidence>
<evidence type="ECO:0000313" key="8">
    <source>
        <dbReference type="EMBL" id="XDU67430.1"/>
    </source>
</evidence>
<sequence>MKKEKITIDELLKKVPNKYELAIIAGKIAKAEFKKDKAKFEVMDDVFSDIMNDEVEVIYNDNKKKENEEI</sequence>
<dbReference type="EC" id="2.7.7.6" evidence="2"/>
<dbReference type="GO" id="GO:0003899">
    <property type="term" value="F:DNA-directed RNA polymerase activity"/>
    <property type="evidence" value="ECO:0007669"/>
    <property type="project" value="UniProtKB-EC"/>
</dbReference>
<dbReference type="EMBL" id="CP165644">
    <property type="protein sequence ID" value="XDU67430.1"/>
    <property type="molecule type" value="Genomic_DNA"/>
</dbReference>
<protein>
    <recommendedName>
        <fullName evidence="2">DNA-directed RNA polymerase</fullName>
        <ecNumber evidence="2">2.7.7.6</ecNumber>
    </recommendedName>
</protein>
<dbReference type="KEGG" id="lrug:AB8B22_03150"/>
<evidence type="ECO:0000256" key="6">
    <source>
        <dbReference type="ARBA" id="ARBA00023163"/>
    </source>
</evidence>
<gene>
    <name evidence="8" type="primary">rpoZ</name>
    <name evidence="8" type="ORF">AB8B22_03150</name>
</gene>
<accession>A0AB39VIQ0</accession>
<dbReference type="InterPro" id="IPR036161">
    <property type="entry name" value="RPB6/omega-like_sf"/>
</dbReference>
<evidence type="ECO:0000256" key="4">
    <source>
        <dbReference type="ARBA" id="ARBA00022679"/>
    </source>
</evidence>
<dbReference type="GO" id="GO:0003677">
    <property type="term" value="F:DNA binding"/>
    <property type="evidence" value="ECO:0007669"/>
    <property type="project" value="InterPro"/>
</dbReference>
<keyword evidence="5 8" id="KW-0548">Nucleotidyltransferase</keyword>
<comment type="catalytic activity">
    <reaction evidence="7">
        <text>RNA(n) + a ribonucleoside 5'-triphosphate = RNA(n+1) + diphosphate</text>
        <dbReference type="Rhea" id="RHEA:21248"/>
        <dbReference type="Rhea" id="RHEA-COMP:14527"/>
        <dbReference type="Rhea" id="RHEA-COMP:17342"/>
        <dbReference type="ChEBI" id="CHEBI:33019"/>
        <dbReference type="ChEBI" id="CHEBI:61557"/>
        <dbReference type="ChEBI" id="CHEBI:140395"/>
        <dbReference type="EC" id="2.7.7.6"/>
    </reaction>
</comment>
<organism evidence="8">
    <name type="scientific">Leptotrichia rugosa</name>
    <dbReference type="NCBI Taxonomy" id="3239302"/>
    <lineage>
        <taxon>Bacteria</taxon>
        <taxon>Fusobacteriati</taxon>
        <taxon>Fusobacteriota</taxon>
        <taxon>Fusobacteriia</taxon>
        <taxon>Fusobacteriales</taxon>
        <taxon>Leptotrichiaceae</taxon>
        <taxon>Leptotrichia</taxon>
    </lineage>
</organism>
<evidence type="ECO:0000256" key="2">
    <source>
        <dbReference type="ARBA" id="ARBA00012418"/>
    </source>
</evidence>
<dbReference type="InterPro" id="IPR003716">
    <property type="entry name" value="DNA-dir_RNA_pol_omega"/>
</dbReference>
<dbReference type="RefSeq" id="WP_094079059.1">
    <property type="nucleotide sequence ID" value="NZ_CP165644.1"/>
</dbReference>
<dbReference type="AlphaFoldDB" id="A0AB39VIQ0"/>
<name>A0AB39VIQ0_9FUSO</name>
<proteinExistence type="inferred from homology"/>
<reference evidence="8" key="1">
    <citation type="submission" date="2024-07" db="EMBL/GenBank/DDBJ databases">
        <authorList>
            <person name="Li X.-J."/>
            <person name="Wang X."/>
        </authorList>
    </citation>
    <scope>NUCLEOTIDE SEQUENCE</scope>
    <source>
        <strain evidence="8">HSP-334</strain>
    </source>
</reference>
<keyword evidence="6" id="KW-0804">Transcription</keyword>
<comment type="similarity">
    <text evidence="1">Belongs to the RNA polymerase subunit omega family.</text>
</comment>
<keyword evidence="4 8" id="KW-0808">Transferase</keyword>
<evidence type="ECO:0000256" key="3">
    <source>
        <dbReference type="ARBA" id="ARBA00022478"/>
    </source>
</evidence>
<keyword evidence="3 8" id="KW-0240">DNA-directed RNA polymerase</keyword>
<evidence type="ECO:0000256" key="1">
    <source>
        <dbReference type="ARBA" id="ARBA00006711"/>
    </source>
</evidence>